<reference evidence="2 3" key="1">
    <citation type="submission" date="2020-04" db="EMBL/GenBank/DDBJ databases">
        <title>Novosphingobium sp. TW-4 isolated from soil.</title>
        <authorList>
            <person name="Dahal R.H."/>
            <person name="Chaudhary D.K."/>
        </authorList>
    </citation>
    <scope>NUCLEOTIDE SEQUENCE [LARGE SCALE GENOMIC DNA]</scope>
    <source>
        <strain evidence="2 3">TW-4</strain>
    </source>
</reference>
<feature type="domain" description="AB hydrolase-1" evidence="1">
    <location>
        <begin position="93"/>
        <end position="346"/>
    </location>
</feature>
<protein>
    <submittedName>
        <fullName evidence="2">Alpha/beta fold hydrolase</fullName>
    </submittedName>
</protein>
<name>A0A7Y0BNU6_9SPHN</name>
<evidence type="ECO:0000313" key="3">
    <source>
        <dbReference type="Proteomes" id="UP000583556"/>
    </source>
</evidence>
<dbReference type="Gene3D" id="3.40.50.1820">
    <property type="entry name" value="alpha/beta hydrolase"/>
    <property type="match status" value="1"/>
</dbReference>
<dbReference type="PANTHER" id="PTHR36837:SF2">
    <property type="entry name" value="POLY(3-HYDROXYALKANOATE) POLYMERASE SUBUNIT PHAC"/>
    <property type="match status" value="1"/>
</dbReference>
<evidence type="ECO:0000259" key="1">
    <source>
        <dbReference type="Pfam" id="PF00561"/>
    </source>
</evidence>
<keyword evidence="3" id="KW-1185">Reference proteome</keyword>
<dbReference type="EMBL" id="JABBGM010000003">
    <property type="protein sequence ID" value="NML93723.1"/>
    <property type="molecule type" value="Genomic_DNA"/>
</dbReference>
<proteinExistence type="predicted"/>
<dbReference type="RefSeq" id="WP_169492991.1">
    <property type="nucleotide sequence ID" value="NZ_AP029021.1"/>
</dbReference>
<dbReference type="InterPro" id="IPR000073">
    <property type="entry name" value="AB_hydrolase_1"/>
</dbReference>
<dbReference type="InterPro" id="IPR029058">
    <property type="entry name" value="AB_hydrolase_fold"/>
</dbReference>
<dbReference type="Proteomes" id="UP000583556">
    <property type="component" value="Unassembled WGS sequence"/>
</dbReference>
<accession>A0A7Y0BNU6</accession>
<dbReference type="AlphaFoldDB" id="A0A7Y0BNU6"/>
<keyword evidence="2" id="KW-0378">Hydrolase</keyword>
<dbReference type="GO" id="GO:0016787">
    <property type="term" value="F:hydrolase activity"/>
    <property type="evidence" value="ECO:0007669"/>
    <property type="project" value="UniProtKB-KW"/>
</dbReference>
<gene>
    <name evidence="2" type="ORF">HHL27_08590</name>
</gene>
<dbReference type="InterPro" id="IPR051321">
    <property type="entry name" value="PHA/PHB_synthase"/>
</dbReference>
<dbReference type="SUPFAM" id="SSF53474">
    <property type="entry name" value="alpha/beta-Hydrolases"/>
    <property type="match status" value="1"/>
</dbReference>
<organism evidence="2 3">
    <name type="scientific">Novosphingobium olei</name>
    <dbReference type="NCBI Taxonomy" id="2728851"/>
    <lineage>
        <taxon>Bacteria</taxon>
        <taxon>Pseudomonadati</taxon>
        <taxon>Pseudomonadota</taxon>
        <taxon>Alphaproteobacteria</taxon>
        <taxon>Sphingomonadales</taxon>
        <taxon>Sphingomonadaceae</taxon>
        <taxon>Novosphingobium</taxon>
    </lineage>
</organism>
<dbReference type="PANTHER" id="PTHR36837">
    <property type="entry name" value="POLY(3-HYDROXYALKANOATE) POLYMERASE SUBUNIT PHAC"/>
    <property type="match status" value="1"/>
</dbReference>
<dbReference type="Pfam" id="PF00561">
    <property type="entry name" value="Abhydrolase_1"/>
    <property type="match status" value="1"/>
</dbReference>
<sequence>MASGTEPSREDIAERVRREVDRALKRNIKGLEFLTAGRQDVGAMKKELVHREGTAMLYRFTPVVDEIYRLPLLIVSPPSNKGYIFDLAPGQSMVEYLLQRGYDVFNLDWAPPRHDESHLGLADYVDRFIPDSMARIEEITGERELTLAGYCMGGTLATIHTALHSGPEAQGAAANRVTNLLLFATPIDFATMRLFQTWADQRHFDVDMMVERLGVIPPELMLGAFDLARPANRTAGRMHLWTNMWNDEFVRSYRMFDRWAAETLPVPGEYFREQIKKLMWDNGLVNDRLEVAGRIAHLSSITCPILNIIAQHDHVVSREAAGPLMTLTGSTDREEIISKGGHVSLVAGPAALRRLWPLIDDWLGKRSV</sequence>
<comment type="caution">
    <text evidence="2">The sequence shown here is derived from an EMBL/GenBank/DDBJ whole genome shotgun (WGS) entry which is preliminary data.</text>
</comment>
<evidence type="ECO:0000313" key="2">
    <source>
        <dbReference type="EMBL" id="NML93723.1"/>
    </source>
</evidence>